<keyword evidence="5" id="KW-0902">Two-component regulatory system</keyword>
<feature type="domain" description="Protein kinase" evidence="7">
    <location>
        <begin position="7"/>
        <end position="270"/>
    </location>
</feature>
<keyword evidence="4" id="KW-0808">Transferase</keyword>
<evidence type="ECO:0000256" key="3">
    <source>
        <dbReference type="ARBA" id="ARBA00022553"/>
    </source>
</evidence>
<dbReference type="SUPFAM" id="SSF56112">
    <property type="entry name" value="Protein kinase-like (PK-like)"/>
    <property type="match status" value="1"/>
</dbReference>
<dbReference type="SUPFAM" id="SSF55874">
    <property type="entry name" value="ATPase domain of HSP90 chaperone/DNA topoisomerase II/histidine kinase"/>
    <property type="match status" value="1"/>
</dbReference>
<dbReference type="PRINTS" id="PR00344">
    <property type="entry name" value="BCTRLSENSOR"/>
</dbReference>
<dbReference type="PANTHER" id="PTHR43642">
    <property type="entry name" value="HYBRID SIGNAL TRANSDUCTION HISTIDINE KINASE G"/>
    <property type="match status" value="1"/>
</dbReference>
<dbReference type="Gene3D" id="3.30.565.10">
    <property type="entry name" value="Histidine kinase-like ATPase, C-terminal domain"/>
    <property type="match status" value="1"/>
</dbReference>
<dbReference type="SMART" id="SM00065">
    <property type="entry name" value="GAF"/>
    <property type="match status" value="1"/>
</dbReference>
<evidence type="ECO:0000256" key="6">
    <source>
        <dbReference type="SAM" id="Coils"/>
    </source>
</evidence>
<dbReference type="InterPro" id="IPR005467">
    <property type="entry name" value="His_kinase_dom"/>
</dbReference>
<dbReference type="Pfam" id="PF13191">
    <property type="entry name" value="AAA_16"/>
    <property type="match status" value="1"/>
</dbReference>
<dbReference type="PROSITE" id="PS50109">
    <property type="entry name" value="HIS_KIN"/>
    <property type="match status" value="1"/>
</dbReference>
<dbReference type="InterPro" id="IPR011009">
    <property type="entry name" value="Kinase-like_dom_sf"/>
</dbReference>
<dbReference type="InterPro" id="IPR036097">
    <property type="entry name" value="HisK_dim/P_sf"/>
</dbReference>
<dbReference type="PROSITE" id="PS00108">
    <property type="entry name" value="PROTEIN_KINASE_ST"/>
    <property type="match status" value="1"/>
</dbReference>
<evidence type="ECO:0000313" key="10">
    <source>
        <dbReference type="Proteomes" id="UP000661112"/>
    </source>
</evidence>
<feature type="coiled-coil region" evidence="6">
    <location>
        <begin position="1468"/>
        <end position="1499"/>
    </location>
</feature>
<dbReference type="RefSeq" id="WP_190474338.1">
    <property type="nucleotide sequence ID" value="NZ_JACJSG010000022.1"/>
</dbReference>
<evidence type="ECO:0000256" key="4">
    <source>
        <dbReference type="ARBA" id="ARBA00022777"/>
    </source>
</evidence>
<dbReference type="Gene3D" id="3.30.200.20">
    <property type="entry name" value="Phosphorylase Kinase, domain 1"/>
    <property type="match status" value="1"/>
</dbReference>
<dbReference type="InterPro" id="IPR003594">
    <property type="entry name" value="HATPase_dom"/>
</dbReference>
<dbReference type="PROSITE" id="PS50011">
    <property type="entry name" value="PROTEIN_KINASE_DOM"/>
    <property type="match status" value="1"/>
</dbReference>
<dbReference type="SUPFAM" id="SSF55781">
    <property type="entry name" value="GAF domain-like"/>
    <property type="match status" value="1"/>
</dbReference>
<keyword evidence="4" id="KW-0418">Kinase</keyword>
<dbReference type="SUPFAM" id="SSF47384">
    <property type="entry name" value="Homodimeric domain of signal transducing histidine kinase"/>
    <property type="match status" value="1"/>
</dbReference>
<dbReference type="CDD" id="cd14014">
    <property type="entry name" value="STKc_PknB_like"/>
    <property type="match status" value="1"/>
</dbReference>
<evidence type="ECO:0000259" key="7">
    <source>
        <dbReference type="PROSITE" id="PS50011"/>
    </source>
</evidence>
<dbReference type="InterPro" id="IPR029016">
    <property type="entry name" value="GAF-like_dom_sf"/>
</dbReference>
<dbReference type="InterPro" id="IPR004358">
    <property type="entry name" value="Sig_transdc_His_kin-like_C"/>
</dbReference>
<organism evidence="9 10">
    <name type="scientific">Anabaena azotica FACHB-119</name>
    <dbReference type="NCBI Taxonomy" id="947527"/>
    <lineage>
        <taxon>Bacteria</taxon>
        <taxon>Bacillati</taxon>
        <taxon>Cyanobacteriota</taxon>
        <taxon>Cyanophyceae</taxon>
        <taxon>Nostocales</taxon>
        <taxon>Nostocaceae</taxon>
        <taxon>Anabaena</taxon>
        <taxon>Anabaena azotica</taxon>
    </lineage>
</organism>
<keyword evidence="6" id="KW-0175">Coiled coil</keyword>
<dbReference type="InterPro" id="IPR000719">
    <property type="entry name" value="Prot_kinase_dom"/>
</dbReference>
<evidence type="ECO:0000256" key="1">
    <source>
        <dbReference type="ARBA" id="ARBA00000085"/>
    </source>
</evidence>
<evidence type="ECO:0000256" key="2">
    <source>
        <dbReference type="ARBA" id="ARBA00012438"/>
    </source>
</evidence>
<dbReference type="InterPro" id="IPR036890">
    <property type="entry name" value="HATPase_C_sf"/>
</dbReference>
<dbReference type="CDD" id="cd00082">
    <property type="entry name" value="HisKA"/>
    <property type="match status" value="1"/>
</dbReference>
<dbReference type="Pfam" id="PF00069">
    <property type="entry name" value="Pkinase"/>
    <property type="match status" value="1"/>
</dbReference>
<dbReference type="EC" id="2.7.13.3" evidence="2"/>
<dbReference type="Gene3D" id="3.40.50.300">
    <property type="entry name" value="P-loop containing nucleotide triphosphate hydrolases"/>
    <property type="match status" value="1"/>
</dbReference>
<dbReference type="Proteomes" id="UP000661112">
    <property type="component" value="Unassembled WGS sequence"/>
</dbReference>
<comment type="catalytic activity">
    <reaction evidence="1">
        <text>ATP + protein L-histidine = ADP + protein N-phospho-L-histidine.</text>
        <dbReference type="EC" id="2.7.13.3"/>
    </reaction>
</comment>
<dbReference type="InterPro" id="IPR003661">
    <property type="entry name" value="HisK_dim/P_dom"/>
</dbReference>
<keyword evidence="10" id="KW-1185">Reference proteome</keyword>
<dbReference type="PANTHER" id="PTHR43642:SF1">
    <property type="entry name" value="HYBRID SIGNAL TRANSDUCTION HISTIDINE KINASE G"/>
    <property type="match status" value="1"/>
</dbReference>
<dbReference type="SUPFAM" id="SSF52540">
    <property type="entry name" value="P-loop containing nucleoside triphosphate hydrolases"/>
    <property type="match status" value="1"/>
</dbReference>
<keyword evidence="3" id="KW-0597">Phosphoprotein</keyword>
<proteinExistence type="predicted"/>
<dbReference type="Pfam" id="PF01590">
    <property type="entry name" value="GAF"/>
    <property type="match status" value="1"/>
</dbReference>
<dbReference type="SMART" id="SM00387">
    <property type="entry name" value="HATPase_c"/>
    <property type="match status" value="1"/>
</dbReference>
<dbReference type="Gene3D" id="1.10.510.10">
    <property type="entry name" value="Transferase(Phosphotransferase) domain 1"/>
    <property type="match status" value="1"/>
</dbReference>
<evidence type="ECO:0000313" key="9">
    <source>
        <dbReference type="EMBL" id="MBD2502248.1"/>
    </source>
</evidence>
<dbReference type="SMART" id="SM00220">
    <property type="entry name" value="S_TKc"/>
    <property type="match status" value="1"/>
</dbReference>
<feature type="domain" description="Histidine kinase" evidence="8">
    <location>
        <begin position="1518"/>
        <end position="1776"/>
    </location>
</feature>
<dbReference type="Gene3D" id="3.30.450.40">
    <property type="match status" value="1"/>
</dbReference>
<reference evidence="9 10" key="1">
    <citation type="journal article" date="2020" name="ISME J.">
        <title>Comparative genomics reveals insights into cyanobacterial evolution and habitat adaptation.</title>
        <authorList>
            <person name="Chen M.Y."/>
            <person name="Teng W.K."/>
            <person name="Zhao L."/>
            <person name="Hu C.X."/>
            <person name="Zhou Y.K."/>
            <person name="Han B.P."/>
            <person name="Song L.R."/>
            <person name="Shu W.S."/>
        </authorList>
    </citation>
    <scope>NUCLEOTIDE SEQUENCE [LARGE SCALE GENOMIC DNA]</scope>
    <source>
        <strain evidence="9 10">FACHB-119</strain>
    </source>
</reference>
<comment type="caution">
    <text evidence="9">The sequence shown here is derived from an EMBL/GenBank/DDBJ whole genome shotgun (WGS) entry which is preliminary data.</text>
</comment>
<evidence type="ECO:0000256" key="5">
    <source>
        <dbReference type="ARBA" id="ARBA00023012"/>
    </source>
</evidence>
<dbReference type="InterPro" id="IPR041664">
    <property type="entry name" value="AAA_16"/>
</dbReference>
<dbReference type="InterPro" id="IPR003018">
    <property type="entry name" value="GAF"/>
</dbReference>
<accession>A0ABR8D4Z9</accession>
<name>A0ABR8D4Z9_9NOST</name>
<gene>
    <name evidence="9" type="ORF">H6G83_16805</name>
</gene>
<dbReference type="InterPro" id="IPR053159">
    <property type="entry name" value="Hybrid_Histidine_Kinase"/>
</dbReference>
<dbReference type="Gene3D" id="1.10.287.130">
    <property type="match status" value="1"/>
</dbReference>
<evidence type="ECO:0000259" key="8">
    <source>
        <dbReference type="PROSITE" id="PS50109"/>
    </source>
</evidence>
<protein>
    <recommendedName>
        <fullName evidence="2">histidine kinase</fullName>
        <ecNumber evidence="2">2.7.13.3</ecNumber>
    </recommendedName>
</protein>
<sequence>MITLPNYKIIEIIATGVKSSVYRARSFKDDRIVVIKVLNAEYPDLKDIAILKHEYELIKNLNIPGVIKAHSLEKYNNSLAIVLENFEGKTLHEIIKEKKIELLDFCKLGIQITQALGELHQNCIIHKDIKPENIIVNLEKFQVKIIDFSISSLLFQEKARLSNPNVLEGTLAYMSPEQTGRMNRSIDYRTDFYSLGVTFYEMLTGQLPFIVTDPMELVHCHIAKQPITVSQLIPEVPKVVSDIIMKLLSKTAEERYQSAFGIKADLERCLTELTEYNAIVQFPIAQQDQSSKLQISEKLYGRKAEINTLMSAFKNVTQGSKELVLVAGYSGIGKSALVNEIHKPVIRNRGYFIVGKFEQFQRNIPYASLIQAFQELIRQLLTESEEQLNIWREKLLEALVPNAQIIIDVIPELELIIGKQPEVPQLASAKAQNRFNLVMKKFINVFARKEHPLVLFLDDLQWADQASLKLIKLLAVDSDIQYLFFIGAYRDNEVDSSHHLILVLQEIEKNNVPIKIIHCQNLKVTDVCQLISDTLKSNLEETKELAKLIYSKTAGNPFFINQLLKFIHQENILVFNFIDGQWQWDIQRIQSLGITDNVVDLMIGKIQKFPDNTQNILKIAASIGNRFNLNTLSYINGKSQNDTALDIWDALQSGLIIPLNDSYKLPQLLDKVDIFVIDYKFLHDRVQQAAYSLIGDEHKKGIHLNIGRLLLKNIDESLLEEKIFDIVYHLNISAELITDSAERYKLAKLNLIAGRKAKDSTAYESAVSFLKQGLSLLAVDSWQNHYELTLDLHVETVELEYLNTNFEQAEPLFTRVISNSRNILDTVKVYERKIQFYVAQNRMREALDLDLQVLGMLGVSLSQTPPAELRIEELINLPEMIDPHKLAAMRMLMTAMPPAYLADPALLPLIAFTMVDLCLQYGNSSFAAYAYGFYGLILCGILKDIESGYRFGKLSLQILDQFNAREIKSKVYGLFNIFVRHWKEHIQTTIEPLQEGVQSGLDTGDIEYVGYNGILVCWHQFWVGENLVIVEQVLAQYIKLAQKIQQEHFTVCLLILKQVLVELVEGQENGIYLDGASFNESVMQRMAGNITAIFYVFIAKSILSYFFKDYSQAVKNAQLAQQYEVAVGGTVYLSEYKFYYSLGLLGFCRNTSSDVDIKAALEKVEENQQQLKEWTSHAPVNYQHKYELVEAEKARLLGEVLISMEYYERAIKGAHNSGYIHEEALAYECAAEFYDSLGINEFASLYMTKAHYGYRHWGAKAKVKNLELKYPELIAKVSTQNKVGFTSTNITASNANEKSIRLDLITVIKASQALSEITSLDKLLEMLMKIVIENAGAQTGILLLNKAGKLFIEAKANVDEKDVIVGQSIQLKDSQQVPLSVINFVTRTKQDVILADASNEGTFTLDPYIVEKRTKSIMCTSIVKQGKLIGLLYLENNLTLGAFTADRIQILKILSSQAAISIENAQLYADLEDKIEERTRELNENNMRLKQTLNELKLTQSQLIQTEKMSGLGQMVAGIAHEINNPINFVHGNLNHINDYANGLLGLIDIYQNIYPELAPEIEDFLENIDISFIKEDMPRILSSMRSGTQRIREIVLTLRNFSRLDEADMKPVNIHDGIESTLLILQSRLQFKLGKPAIEIIKNYDELPQVECYARQLNQVFMNILNNAIDSLERRNQEGNLEDINTNPSIITIRTQVVNSELIAISIKDNGLGMNDSVRQRIFDPFFTTKPVGQGTGLGLSISYQIVVDKHQGSIECISALGQGAEFIIQIPCRQKRLI</sequence>
<dbReference type="InterPro" id="IPR027417">
    <property type="entry name" value="P-loop_NTPase"/>
</dbReference>
<dbReference type="EMBL" id="JACJSG010000022">
    <property type="protein sequence ID" value="MBD2502248.1"/>
    <property type="molecule type" value="Genomic_DNA"/>
</dbReference>
<dbReference type="InterPro" id="IPR008271">
    <property type="entry name" value="Ser/Thr_kinase_AS"/>
</dbReference>
<dbReference type="Pfam" id="PF02518">
    <property type="entry name" value="HATPase_c"/>
    <property type="match status" value="1"/>
</dbReference>